<feature type="compositionally biased region" description="Polar residues" evidence="1">
    <location>
        <begin position="68"/>
        <end position="77"/>
    </location>
</feature>
<feature type="compositionally biased region" description="Low complexity" evidence="1">
    <location>
        <begin position="84"/>
        <end position="101"/>
    </location>
</feature>
<keyword evidence="3" id="KW-1185">Reference proteome</keyword>
<evidence type="ECO:0000313" key="2">
    <source>
        <dbReference type="EMBL" id="KAF1914049.1"/>
    </source>
</evidence>
<dbReference type="AlphaFoldDB" id="A0A6A5QF94"/>
<proteinExistence type="predicted"/>
<organism evidence="2 3">
    <name type="scientific">Ampelomyces quisqualis</name>
    <name type="common">Powdery mildew agent</name>
    <dbReference type="NCBI Taxonomy" id="50730"/>
    <lineage>
        <taxon>Eukaryota</taxon>
        <taxon>Fungi</taxon>
        <taxon>Dikarya</taxon>
        <taxon>Ascomycota</taxon>
        <taxon>Pezizomycotina</taxon>
        <taxon>Dothideomycetes</taxon>
        <taxon>Pleosporomycetidae</taxon>
        <taxon>Pleosporales</taxon>
        <taxon>Pleosporineae</taxon>
        <taxon>Phaeosphaeriaceae</taxon>
        <taxon>Ampelomyces</taxon>
    </lineage>
</organism>
<evidence type="ECO:0000313" key="3">
    <source>
        <dbReference type="Proteomes" id="UP000800096"/>
    </source>
</evidence>
<feature type="compositionally biased region" description="Polar residues" evidence="1">
    <location>
        <begin position="12"/>
        <end position="21"/>
    </location>
</feature>
<sequence>MTYKLDDPSIHLQKQQQHQRVVNAQPSLVQPAQSLQSATQLQVAAQQLQTGQHPQQLQSAPAAQQHNYFGNTHTNRSPYARVVGQGQPQPQQQKTGQSPSTASQILPQAQGQGVTDEGVGVYENRGFAWGNPGTAAAAYYAYGNPGGGAAGGQQGEGAGQQHQAEGQQQDEWNTGGRGRVF</sequence>
<name>A0A6A5QF94_AMPQU</name>
<dbReference type="Proteomes" id="UP000800096">
    <property type="component" value="Unassembled WGS sequence"/>
</dbReference>
<dbReference type="EMBL" id="ML979138">
    <property type="protein sequence ID" value="KAF1914049.1"/>
    <property type="molecule type" value="Genomic_DNA"/>
</dbReference>
<reference evidence="2" key="1">
    <citation type="journal article" date="2020" name="Stud. Mycol.">
        <title>101 Dothideomycetes genomes: a test case for predicting lifestyles and emergence of pathogens.</title>
        <authorList>
            <person name="Haridas S."/>
            <person name="Albert R."/>
            <person name="Binder M."/>
            <person name="Bloem J."/>
            <person name="Labutti K."/>
            <person name="Salamov A."/>
            <person name="Andreopoulos B."/>
            <person name="Baker S."/>
            <person name="Barry K."/>
            <person name="Bills G."/>
            <person name="Bluhm B."/>
            <person name="Cannon C."/>
            <person name="Castanera R."/>
            <person name="Culley D."/>
            <person name="Daum C."/>
            <person name="Ezra D."/>
            <person name="Gonzalez J."/>
            <person name="Henrissat B."/>
            <person name="Kuo A."/>
            <person name="Liang C."/>
            <person name="Lipzen A."/>
            <person name="Lutzoni F."/>
            <person name="Magnuson J."/>
            <person name="Mondo S."/>
            <person name="Nolan M."/>
            <person name="Ohm R."/>
            <person name="Pangilinan J."/>
            <person name="Park H.-J."/>
            <person name="Ramirez L."/>
            <person name="Alfaro M."/>
            <person name="Sun H."/>
            <person name="Tritt A."/>
            <person name="Yoshinaga Y."/>
            <person name="Zwiers L.-H."/>
            <person name="Turgeon B."/>
            <person name="Goodwin S."/>
            <person name="Spatafora J."/>
            <person name="Crous P."/>
            <person name="Grigoriev I."/>
        </authorList>
    </citation>
    <scope>NUCLEOTIDE SEQUENCE</scope>
    <source>
        <strain evidence="2">HMLAC05119</strain>
    </source>
</reference>
<gene>
    <name evidence="2" type="ORF">BDU57DRAFT_521207</name>
</gene>
<feature type="compositionally biased region" description="Low complexity" evidence="1">
    <location>
        <begin position="159"/>
        <end position="169"/>
    </location>
</feature>
<protein>
    <submittedName>
        <fullName evidence="2">Uncharacterized protein</fullName>
    </submittedName>
</protein>
<accession>A0A6A5QF94</accession>
<evidence type="ECO:0000256" key="1">
    <source>
        <dbReference type="SAM" id="MobiDB-lite"/>
    </source>
</evidence>
<feature type="compositionally biased region" description="Polar residues" evidence="1">
    <location>
        <begin position="102"/>
        <end position="113"/>
    </location>
</feature>
<feature type="compositionally biased region" description="Gly residues" evidence="1">
    <location>
        <begin position="144"/>
        <end position="158"/>
    </location>
</feature>
<feature type="region of interest" description="Disordered" evidence="1">
    <location>
        <begin position="1"/>
        <end position="21"/>
    </location>
</feature>
<feature type="region of interest" description="Disordered" evidence="1">
    <location>
        <begin position="137"/>
        <end position="181"/>
    </location>
</feature>
<feature type="non-terminal residue" evidence="2">
    <location>
        <position position="181"/>
    </location>
</feature>
<feature type="region of interest" description="Disordered" evidence="1">
    <location>
        <begin position="68"/>
        <end position="113"/>
    </location>
</feature>